<dbReference type="InterPro" id="IPR023214">
    <property type="entry name" value="HAD_sf"/>
</dbReference>
<comment type="caution">
    <text evidence="17">The sequence shown here is derived from an EMBL/GenBank/DDBJ whole genome shotgun (WGS) entry which is preliminary data.</text>
</comment>
<keyword evidence="18" id="KW-1185">Reference proteome</keyword>
<dbReference type="InterPro" id="IPR006121">
    <property type="entry name" value="HMA_dom"/>
</dbReference>
<evidence type="ECO:0000256" key="2">
    <source>
        <dbReference type="ARBA" id="ARBA00006024"/>
    </source>
</evidence>
<dbReference type="SFLD" id="SFLDS00003">
    <property type="entry name" value="Haloacid_Dehalogenase"/>
    <property type="match status" value="1"/>
</dbReference>
<dbReference type="InterPro" id="IPR036163">
    <property type="entry name" value="HMA_dom_sf"/>
</dbReference>
<evidence type="ECO:0000256" key="5">
    <source>
        <dbReference type="ARBA" id="ARBA00022553"/>
    </source>
</evidence>
<dbReference type="EMBL" id="BSDR01000001">
    <property type="protein sequence ID" value="GLI36240.1"/>
    <property type="molecule type" value="Genomic_DNA"/>
</dbReference>
<dbReference type="InterPro" id="IPR001757">
    <property type="entry name" value="P_typ_ATPase"/>
</dbReference>
<dbReference type="PANTHER" id="PTHR43520:SF5">
    <property type="entry name" value="CATION-TRANSPORTING P-TYPE ATPASE-RELATED"/>
    <property type="match status" value="1"/>
</dbReference>
<evidence type="ECO:0000256" key="1">
    <source>
        <dbReference type="ARBA" id="ARBA00004651"/>
    </source>
</evidence>
<dbReference type="CDD" id="cd00371">
    <property type="entry name" value="HMA"/>
    <property type="match status" value="1"/>
</dbReference>
<evidence type="ECO:0000256" key="10">
    <source>
        <dbReference type="ARBA" id="ARBA00022842"/>
    </source>
</evidence>
<dbReference type="AlphaFoldDB" id="A0A9W6LAP4"/>
<dbReference type="Pfam" id="PF00122">
    <property type="entry name" value="E1-E2_ATPase"/>
    <property type="match status" value="1"/>
</dbReference>
<keyword evidence="12 15" id="KW-1133">Transmembrane helix</keyword>
<dbReference type="Gene3D" id="3.40.50.1000">
    <property type="entry name" value="HAD superfamily/HAD-like"/>
    <property type="match status" value="1"/>
</dbReference>
<feature type="domain" description="HMA" evidence="16">
    <location>
        <begin position="121"/>
        <end position="187"/>
    </location>
</feature>
<keyword evidence="7 15" id="KW-0479">Metal-binding</keyword>
<dbReference type="GO" id="GO:0005524">
    <property type="term" value="F:ATP binding"/>
    <property type="evidence" value="ECO:0007669"/>
    <property type="project" value="UniProtKB-UniRule"/>
</dbReference>
<feature type="transmembrane region" description="Helical" evidence="15">
    <location>
        <begin position="820"/>
        <end position="838"/>
    </location>
</feature>
<evidence type="ECO:0000256" key="13">
    <source>
        <dbReference type="ARBA" id="ARBA00023065"/>
    </source>
</evidence>
<dbReference type="InterPro" id="IPR023298">
    <property type="entry name" value="ATPase_P-typ_TM_dom_sf"/>
</dbReference>
<dbReference type="GO" id="GO:0005507">
    <property type="term" value="F:copper ion binding"/>
    <property type="evidence" value="ECO:0007669"/>
    <property type="project" value="TreeGrafter"/>
</dbReference>
<evidence type="ECO:0000313" key="17">
    <source>
        <dbReference type="EMBL" id="GLI36240.1"/>
    </source>
</evidence>
<reference evidence="17" key="1">
    <citation type="submission" date="2022-12" db="EMBL/GenBank/DDBJ databases">
        <title>Reference genome sequencing for broad-spectrum identification of bacterial and archaeal isolates by mass spectrometry.</title>
        <authorList>
            <person name="Sekiguchi Y."/>
            <person name="Tourlousse D.M."/>
        </authorList>
    </citation>
    <scope>NUCLEOTIDE SEQUENCE</scope>
    <source>
        <strain evidence="17">ASRB1</strain>
    </source>
</reference>
<feature type="transmembrane region" description="Helical" evidence="15">
    <location>
        <begin position="240"/>
        <end position="260"/>
    </location>
</feature>
<keyword evidence="14 15" id="KW-0472">Membrane</keyword>
<dbReference type="NCBIfam" id="TIGR01525">
    <property type="entry name" value="ATPase-IB_hvy"/>
    <property type="match status" value="1"/>
</dbReference>
<dbReference type="InterPro" id="IPR036412">
    <property type="entry name" value="HAD-like_sf"/>
</dbReference>
<dbReference type="PROSITE" id="PS00154">
    <property type="entry name" value="ATPASE_E1_E2"/>
    <property type="match status" value="1"/>
</dbReference>
<feature type="transmembrane region" description="Helical" evidence="15">
    <location>
        <begin position="272"/>
        <end position="294"/>
    </location>
</feature>
<dbReference type="NCBIfam" id="TIGR01511">
    <property type="entry name" value="ATPase-IB1_Cu"/>
    <property type="match status" value="1"/>
</dbReference>
<keyword evidence="13" id="KW-0406">Ion transport</keyword>
<dbReference type="PANTHER" id="PTHR43520">
    <property type="entry name" value="ATP7, ISOFORM B"/>
    <property type="match status" value="1"/>
</dbReference>
<keyword evidence="4 15" id="KW-1003">Cell membrane</keyword>
<evidence type="ECO:0000256" key="7">
    <source>
        <dbReference type="ARBA" id="ARBA00022723"/>
    </source>
</evidence>
<dbReference type="GO" id="GO:0016887">
    <property type="term" value="F:ATP hydrolysis activity"/>
    <property type="evidence" value="ECO:0007669"/>
    <property type="project" value="InterPro"/>
</dbReference>
<keyword evidence="5" id="KW-0597">Phosphoprotein</keyword>
<evidence type="ECO:0000256" key="8">
    <source>
        <dbReference type="ARBA" id="ARBA00022741"/>
    </source>
</evidence>
<dbReference type="RefSeq" id="WP_281796489.1">
    <property type="nucleotide sequence ID" value="NZ_BSDR01000001.1"/>
</dbReference>
<gene>
    <name evidence="17" type="ORF">DAMNIGENAA_36730</name>
</gene>
<dbReference type="Proteomes" id="UP001144372">
    <property type="component" value="Unassembled WGS sequence"/>
</dbReference>
<name>A0A9W6LAP4_9BACT</name>
<dbReference type="GO" id="GO:0005886">
    <property type="term" value="C:plasma membrane"/>
    <property type="evidence" value="ECO:0007669"/>
    <property type="project" value="UniProtKB-SubCell"/>
</dbReference>
<sequence length="851" mass="92132">MPEASSHRRSILSEPKAVSHHPVKKKCSLCGLPVGRSTAQRTIHGTTYDFCCPGCMYVFEILFNSPDAANLDFKETELYRACVASGIIPANEEELAALQAKQAPLQEALSPKAEYPEGLSKELTFRVTGMWCTACSWLIEEVLRKTPGIVDVRVFFLSDLAQIKYLPHIISLEDILNHISKLGYRAALFSEDDSHGSKEKKNLLIRLGVSAILTANVMMISFVLYFGFFQELGKDAVEYLSYPLWILSTPVVFYGGYPILRRAFLGLRQMSTSMDTLIAVGSLSAYFYSLVSIGTGSLHLYFDTAAMLVTIVLVGKYIEIQARERVSKGITELYRLSKGKVRLVHAGLERWVSSEAVEPGNEFIVLAGERIPVDGIILSGTAELDESFLTGESRPVKKTTGDEAMGGAHLLQGKLCLKATRVGSESAIGQMITLMQEALTGKNSFEIIADRITRMVIPLILLLAAGTAGYLWFVRGLTSDEALLRAVTVLVITCPCALGIATPLAKVAAIGMGRTHGILIRNTSALERAKDLDVFICDKTGTITEGSFSLRRIIASHVSPREALAKVASIEVGASHFLAKEILRKAREQSIEWEEASDVEAFEGLGVKGCVGGETVAAGNRAFMEMEGLLFSPQMDEDARELESNGETVVFFGWNGKVEGCMAFGDTLKKGASSALDQLHARGMTVHLVSGDSQETTRAVARALGILNFVGQALPRDKVEIVRKLQGEGHRVGMVGDGINDAAALAQADVGLSLGTGSNILQEASDISLITGHPEKLVEVLDLSRTTTRIIHENLGFAFLYNILGIPLAVTGILNPLIAVLAMFGSSLTVIGNTLRISRKRISSKNKSLAV</sequence>
<dbReference type="SFLD" id="SFLDF00027">
    <property type="entry name" value="p-type_atpase"/>
    <property type="match status" value="1"/>
</dbReference>
<dbReference type="InterPro" id="IPR027256">
    <property type="entry name" value="P-typ_ATPase_IB"/>
</dbReference>
<dbReference type="PROSITE" id="PS50846">
    <property type="entry name" value="HMA_2"/>
    <property type="match status" value="1"/>
</dbReference>
<dbReference type="FunFam" id="3.30.70.100:FF:000001">
    <property type="entry name" value="ATPase copper transporting beta"/>
    <property type="match status" value="1"/>
</dbReference>
<dbReference type="SUPFAM" id="SSF56784">
    <property type="entry name" value="HAD-like"/>
    <property type="match status" value="1"/>
</dbReference>
<dbReference type="InterPro" id="IPR018303">
    <property type="entry name" value="ATPase_P-typ_P_site"/>
</dbReference>
<dbReference type="InterPro" id="IPR008250">
    <property type="entry name" value="ATPase_P-typ_transduc_dom_A_sf"/>
</dbReference>
<dbReference type="GO" id="GO:0043682">
    <property type="term" value="F:P-type divalent copper transporter activity"/>
    <property type="evidence" value="ECO:0007669"/>
    <property type="project" value="TreeGrafter"/>
</dbReference>
<dbReference type="Gene3D" id="3.40.1110.10">
    <property type="entry name" value="Calcium-transporting ATPase, cytoplasmic domain N"/>
    <property type="match status" value="1"/>
</dbReference>
<evidence type="ECO:0000256" key="15">
    <source>
        <dbReference type="RuleBase" id="RU362081"/>
    </source>
</evidence>
<keyword evidence="3" id="KW-0813">Transport</keyword>
<dbReference type="PRINTS" id="PR00943">
    <property type="entry name" value="CUATPASE"/>
</dbReference>
<keyword evidence="11" id="KW-1278">Translocase</keyword>
<feature type="transmembrane region" description="Helical" evidence="15">
    <location>
        <begin position="300"/>
        <end position="318"/>
    </location>
</feature>
<dbReference type="NCBIfam" id="TIGR01494">
    <property type="entry name" value="ATPase_P-type"/>
    <property type="match status" value="1"/>
</dbReference>
<keyword evidence="8 15" id="KW-0547">Nucleotide-binding</keyword>
<dbReference type="GO" id="GO:0055070">
    <property type="term" value="P:copper ion homeostasis"/>
    <property type="evidence" value="ECO:0007669"/>
    <property type="project" value="TreeGrafter"/>
</dbReference>
<evidence type="ECO:0000256" key="12">
    <source>
        <dbReference type="ARBA" id="ARBA00022989"/>
    </source>
</evidence>
<keyword evidence="10" id="KW-0460">Magnesium</keyword>
<accession>A0A9W6LAP4</accession>
<dbReference type="Gene3D" id="3.30.70.100">
    <property type="match status" value="1"/>
</dbReference>
<dbReference type="SUPFAM" id="SSF81653">
    <property type="entry name" value="Calcium ATPase, transduction domain A"/>
    <property type="match status" value="1"/>
</dbReference>
<evidence type="ECO:0000256" key="14">
    <source>
        <dbReference type="ARBA" id="ARBA00023136"/>
    </source>
</evidence>
<keyword evidence="6 15" id="KW-0812">Transmembrane</keyword>
<feature type="transmembrane region" description="Helical" evidence="15">
    <location>
        <begin position="203"/>
        <end position="228"/>
    </location>
</feature>
<dbReference type="Pfam" id="PF00403">
    <property type="entry name" value="HMA"/>
    <property type="match status" value="1"/>
</dbReference>
<comment type="subcellular location">
    <subcellularLocation>
        <location evidence="1">Cell membrane</location>
        <topology evidence="1">Multi-pass membrane protein</topology>
    </subcellularLocation>
</comment>
<protein>
    <submittedName>
        <fullName evidence="17">Copper-translocating P-type ATPase</fullName>
    </submittedName>
</protein>
<evidence type="ECO:0000313" key="18">
    <source>
        <dbReference type="Proteomes" id="UP001144372"/>
    </source>
</evidence>
<keyword evidence="9 15" id="KW-0067">ATP-binding</keyword>
<dbReference type="PRINTS" id="PR00119">
    <property type="entry name" value="CATATPASE"/>
</dbReference>
<evidence type="ECO:0000259" key="16">
    <source>
        <dbReference type="PROSITE" id="PS50846"/>
    </source>
</evidence>
<feature type="transmembrane region" description="Helical" evidence="15">
    <location>
        <begin position="486"/>
        <end position="505"/>
    </location>
</feature>
<feature type="transmembrane region" description="Helical" evidence="15">
    <location>
        <begin position="455"/>
        <end position="474"/>
    </location>
</feature>
<evidence type="ECO:0000256" key="6">
    <source>
        <dbReference type="ARBA" id="ARBA00022692"/>
    </source>
</evidence>
<feature type="transmembrane region" description="Helical" evidence="15">
    <location>
        <begin position="795"/>
        <end position="814"/>
    </location>
</feature>
<dbReference type="SFLD" id="SFLDG00002">
    <property type="entry name" value="C1.7:_P-type_atpase_like"/>
    <property type="match status" value="1"/>
</dbReference>
<dbReference type="Gene3D" id="2.70.150.10">
    <property type="entry name" value="Calcium-transporting ATPase, cytoplasmic transduction domain A"/>
    <property type="match status" value="1"/>
</dbReference>
<proteinExistence type="inferred from homology"/>
<organism evidence="17 18">
    <name type="scientific">Desulforhabdus amnigena</name>
    <dbReference type="NCBI Taxonomy" id="40218"/>
    <lineage>
        <taxon>Bacteria</taxon>
        <taxon>Pseudomonadati</taxon>
        <taxon>Thermodesulfobacteriota</taxon>
        <taxon>Syntrophobacteria</taxon>
        <taxon>Syntrophobacterales</taxon>
        <taxon>Syntrophobacteraceae</taxon>
        <taxon>Desulforhabdus</taxon>
    </lineage>
</organism>
<dbReference type="PROSITE" id="PS01047">
    <property type="entry name" value="HMA_1"/>
    <property type="match status" value="1"/>
</dbReference>
<dbReference type="SUPFAM" id="SSF81665">
    <property type="entry name" value="Calcium ATPase, transmembrane domain M"/>
    <property type="match status" value="1"/>
</dbReference>
<evidence type="ECO:0000256" key="4">
    <source>
        <dbReference type="ARBA" id="ARBA00022475"/>
    </source>
</evidence>
<dbReference type="InterPro" id="IPR017969">
    <property type="entry name" value="Heavy-metal-associated_CS"/>
</dbReference>
<comment type="similarity">
    <text evidence="2 15">Belongs to the cation transport ATPase (P-type) (TC 3.A.3) family. Type IB subfamily.</text>
</comment>
<dbReference type="SUPFAM" id="SSF55008">
    <property type="entry name" value="HMA, heavy metal-associated domain"/>
    <property type="match status" value="1"/>
</dbReference>
<dbReference type="Pfam" id="PF00702">
    <property type="entry name" value="Hydrolase"/>
    <property type="match status" value="1"/>
</dbReference>
<evidence type="ECO:0000256" key="11">
    <source>
        <dbReference type="ARBA" id="ARBA00022967"/>
    </source>
</evidence>
<evidence type="ECO:0000256" key="3">
    <source>
        <dbReference type="ARBA" id="ARBA00022448"/>
    </source>
</evidence>
<dbReference type="InterPro" id="IPR059000">
    <property type="entry name" value="ATPase_P-type_domA"/>
</dbReference>
<dbReference type="InterPro" id="IPR023299">
    <property type="entry name" value="ATPase_P-typ_cyto_dom_N"/>
</dbReference>
<evidence type="ECO:0000256" key="9">
    <source>
        <dbReference type="ARBA" id="ARBA00022840"/>
    </source>
</evidence>
<dbReference type="InterPro" id="IPR044492">
    <property type="entry name" value="P_typ_ATPase_HD_dom"/>
</dbReference>